<evidence type="ECO:0000256" key="1">
    <source>
        <dbReference type="ARBA" id="ARBA00004141"/>
    </source>
</evidence>
<dbReference type="PANTHER" id="PTHR11562:SF17">
    <property type="entry name" value="RE54080P-RELATED"/>
    <property type="match status" value="1"/>
</dbReference>
<evidence type="ECO:0000256" key="2">
    <source>
        <dbReference type="ARBA" id="ARBA00022692"/>
    </source>
</evidence>
<feature type="transmembrane region" description="Helical" evidence="6">
    <location>
        <begin position="117"/>
        <end position="134"/>
    </location>
</feature>
<dbReference type="EMBL" id="CP073347">
    <property type="protein sequence ID" value="UTW10735.1"/>
    <property type="molecule type" value="Genomic_DNA"/>
</dbReference>
<keyword evidence="4 6" id="KW-1133">Transmembrane helix</keyword>
<evidence type="ECO:0000256" key="3">
    <source>
        <dbReference type="ARBA" id="ARBA00022906"/>
    </source>
</evidence>
<name>A0ABY5HEM7_9GAMM</name>
<feature type="transmembrane region" description="Helical" evidence="6">
    <location>
        <begin position="177"/>
        <end position="195"/>
    </location>
</feature>
<keyword evidence="9" id="KW-1185">Reference proteome</keyword>
<evidence type="ECO:0000313" key="8">
    <source>
        <dbReference type="EMBL" id="UTW10735.1"/>
    </source>
</evidence>
<reference evidence="8" key="1">
    <citation type="submission" date="2021-04" db="EMBL/GenBank/DDBJ databases">
        <title>Oceanospirillales bacteria with DddD are important DMSP degraders in coastal seawater.</title>
        <authorList>
            <person name="Liu J."/>
        </authorList>
    </citation>
    <scope>NUCLEOTIDE SEQUENCE</scope>
    <source>
        <strain evidence="8">D13-1</strain>
    </source>
</reference>
<keyword evidence="3" id="KW-0406">Ion transport</keyword>
<protein>
    <submittedName>
        <fullName evidence="8">Cation transporter</fullName>
    </submittedName>
</protein>
<evidence type="ECO:0000259" key="7">
    <source>
        <dbReference type="Pfam" id="PF01545"/>
    </source>
</evidence>
<dbReference type="PANTHER" id="PTHR11562">
    <property type="entry name" value="CATION EFFLUX PROTEIN/ ZINC TRANSPORTER"/>
    <property type="match status" value="1"/>
</dbReference>
<feature type="transmembrane region" description="Helical" evidence="6">
    <location>
        <begin position="23"/>
        <end position="45"/>
    </location>
</feature>
<dbReference type="Gene3D" id="1.20.1510.10">
    <property type="entry name" value="Cation efflux protein transmembrane domain"/>
    <property type="match status" value="1"/>
</dbReference>
<comment type="subcellular location">
    <subcellularLocation>
        <location evidence="1">Membrane</location>
        <topology evidence="1">Multi-pass membrane protein</topology>
    </subcellularLocation>
</comment>
<organism evidence="8 9">
    <name type="scientific">Marinobacterium rhizophilum</name>
    <dbReference type="NCBI Taxonomy" id="420402"/>
    <lineage>
        <taxon>Bacteria</taxon>
        <taxon>Pseudomonadati</taxon>
        <taxon>Pseudomonadota</taxon>
        <taxon>Gammaproteobacteria</taxon>
        <taxon>Oceanospirillales</taxon>
        <taxon>Oceanospirillaceae</taxon>
        <taxon>Marinobacterium</taxon>
    </lineage>
</organism>
<sequence length="205" mass="21772">MGTHCCEPREGAAALNSAAYRRVLWIALLLNFAMFGVEILAGVWAGSVSLLADALDFLGDAANYGISLWVLGLGLAVRAKASLLKAFSMAAFGIWILGTALWHLYQGTLPHAPTMGLVGTLALVTNLGVAWLLWAYREGDSNMRSVWLCTRNDAIGNVAVLLAALGVFGTQTAWPDLAVGILMATLALSSAWQITRGARQELARA</sequence>
<feature type="transmembrane region" description="Helical" evidence="6">
    <location>
        <begin position="84"/>
        <end position="105"/>
    </location>
</feature>
<feature type="transmembrane region" description="Helical" evidence="6">
    <location>
        <begin position="154"/>
        <end position="171"/>
    </location>
</feature>
<dbReference type="InterPro" id="IPR027469">
    <property type="entry name" value="Cation_efflux_TMD_sf"/>
</dbReference>
<keyword evidence="5 6" id="KW-0472">Membrane</keyword>
<keyword evidence="3" id="KW-0862">Zinc</keyword>
<keyword evidence="2 6" id="KW-0812">Transmembrane</keyword>
<keyword evidence="3" id="KW-0813">Transport</keyword>
<gene>
    <name evidence="8" type="ORF">KDW95_15750</name>
</gene>
<dbReference type="Pfam" id="PF01545">
    <property type="entry name" value="Cation_efflux"/>
    <property type="match status" value="1"/>
</dbReference>
<evidence type="ECO:0000256" key="5">
    <source>
        <dbReference type="ARBA" id="ARBA00023136"/>
    </source>
</evidence>
<feature type="transmembrane region" description="Helical" evidence="6">
    <location>
        <begin position="57"/>
        <end position="77"/>
    </location>
</feature>
<dbReference type="InterPro" id="IPR050681">
    <property type="entry name" value="CDF/SLC30A"/>
</dbReference>
<evidence type="ECO:0000256" key="6">
    <source>
        <dbReference type="SAM" id="Phobius"/>
    </source>
</evidence>
<evidence type="ECO:0000256" key="4">
    <source>
        <dbReference type="ARBA" id="ARBA00022989"/>
    </source>
</evidence>
<dbReference type="SUPFAM" id="SSF161111">
    <property type="entry name" value="Cation efflux protein transmembrane domain-like"/>
    <property type="match status" value="1"/>
</dbReference>
<proteinExistence type="predicted"/>
<feature type="domain" description="Cation efflux protein transmembrane" evidence="7">
    <location>
        <begin position="24"/>
        <end position="202"/>
    </location>
</feature>
<dbReference type="RefSeq" id="WP_255852788.1">
    <property type="nucleotide sequence ID" value="NZ_CP073347.1"/>
</dbReference>
<dbReference type="InterPro" id="IPR058533">
    <property type="entry name" value="Cation_efflux_TM"/>
</dbReference>
<evidence type="ECO:0000313" key="9">
    <source>
        <dbReference type="Proteomes" id="UP001058461"/>
    </source>
</evidence>
<accession>A0ABY5HEM7</accession>
<keyword evidence="3" id="KW-0864">Zinc transport</keyword>
<dbReference type="Proteomes" id="UP001058461">
    <property type="component" value="Chromosome"/>
</dbReference>